<dbReference type="InterPro" id="IPR013780">
    <property type="entry name" value="Glyco_hydro_b"/>
</dbReference>
<proteinExistence type="inferred from homology"/>
<dbReference type="Pfam" id="PF06964">
    <property type="entry name" value="Alpha-L-AF_C"/>
    <property type="match status" value="1"/>
</dbReference>
<feature type="compositionally biased region" description="Polar residues" evidence="8">
    <location>
        <begin position="1229"/>
        <end position="1239"/>
    </location>
</feature>
<dbReference type="GO" id="GO:0046373">
    <property type="term" value="P:L-arabinose metabolic process"/>
    <property type="evidence" value="ECO:0007669"/>
    <property type="project" value="InterPro"/>
</dbReference>
<feature type="region of interest" description="Disordered" evidence="8">
    <location>
        <begin position="1209"/>
        <end position="1239"/>
    </location>
</feature>
<feature type="compositionally biased region" description="Polar residues" evidence="8">
    <location>
        <begin position="908"/>
        <end position="928"/>
    </location>
</feature>
<evidence type="ECO:0000256" key="8">
    <source>
        <dbReference type="SAM" id="MobiDB-lite"/>
    </source>
</evidence>
<dbReference type="PANTHER" id="PTHR31776:SF0">
    <property type="entry name" value="ALPHA-L-ARABINOFURANOSIDASE 1"/>
    <property type="match status" value="1"/>
</dbReference>
<feature type="region of interest" description="Disordered" evidence="8">
    <location>
        <begin position="1072"/>
        <end position="1095"/>
    </location>
</feature>
<evidence type="ECO:0000256" key="5">
    <source>
        <dbReference type="ARBA" id="ARBA00022729"/>
    </source>
</evidence>
<dbReference type="GO" id="GO:0042729">
    <property type="term" value="C:DASH complex"/>
    <property type="evidence" value="ECO:0007669"/>
    <property type="project" value="InterPro"/>
</dbReference>
<dbReference type="UniPathway" id="UPA00667"/>
<dbReference type="GO" id="GO:0072686">
    <property type="term" value="C:mitotic spindle"/>
    <property type="evidence" value="ECO:0007669"/>
    <property type="project" value="InterPro"/>
</dbReference>
<dbReference type="Pfam" id="PF22848">
    <property type="entry name" value="ASD1_dom"/>
    <property type="match status" value="1"/>
</dbReference>
<dbReference type="Pfam" id="PF08655">
    <property type="entry name" value="DASH_Ask1"/>
    <property type="match status" value="1"/>
</dbReference>
<keyword evidence="7" id="KW-0325">Glycoprotein</keyword>
<evidence type="ECO:0000259" key="9">
    <source>
        <dbReference type="SMART" id="SM00813"/>
    </source>
</evidence>
<dbReference type="GO" id="GO:0046556">
    <property type="term" value="F:alpha-L-arabinofuranosidase activity"/>
    <property type="evidence" value="ECO:0007669"/>
    <property type="project" value="UniProtKB-EC"/>
</dbReference>
<dbReference type="InterPro" id="IPR010720">
    <property type="entry name" value="Alpha-L-AF_C"/>
</dbReference>
<evidence type="ECO:0000256" key="7">
    <source>
        <dbReference type="ARBA" id="ARBA00023180"/>
    </source>
</evidence>
<gene>
    <name evidence="10" type="ORF">D9613_002264</name>
</gene>
<feature type="region of interest" description="Disordered" evidence="8">
    <location>
        <begin position="887"/>
        <end position="928"/>
    </location>
</feature>
<organism evidence="10 11">
    <name type="scientific">Agrocybe pediades</name>
    <dbReference type="NCBI Taxonomy" id="84607"/>
    <lineage>
        <taxon>Eukaryota</taxon>
        <taxon>Fungi</taxon>
        <taxon>Dikarya</taxon>
        <taxon>Basidiomycota</taxon>
        <taxon>Agaricomycotina</taxon>
        <taxon>Agaricomycetes</taxon>
        <taxon>Agaricomycetidae</taxon>
        <taxon>Agaricales</taxon>
        <taxon>Agaricineae</taxon>
        <taxon>Strophariaceae</taxon>
        <taxon>Agrocybe</taxon>
    </lineage>
</organism>
<evidence type="ECO:0000256" key="6">
    <source>
        <dbReference type="ARBA" id="ARBA00022801"/>
    </source>
</evidence>
<comment type="pathway">
    <text evidence="2">Glycan metabolism; L-arabinan degradation.</text>
</comment>
<comment type="catalytic activity">
    <reaction evidence="1">
        <text>Hydrolysis of terminal non-reducing alpha-L-arabinofuranoside residues in alpha-L-arabinosides.</text>
        <dbReference type="EC" id="3.2.1.55"/>
    </reaction>
</comment>
<keyword evidence="5" id="KW-0732">Signal</keyword>
<evidence type="ECO:0000313" key="11">
    <source>
        <dbReference type="Proteomes" id="UP000521872"/>
    </source>
</evidence>
<evidence type="ECO:0000256" key="1">
    <source>
        <dbReference type="ARBA" id="ARBA00001462"/>
    </source>
</evidence>
<keyword evidence="11" id="KW-1185">Reference proteome</keyword>
<dbReference type="GO" id="GO:0008608">
    <property type="term" value="P:attachment of spindle microtubules to kinetochore"/>
    <property type="evidence" value="ECO:0007669"/>
    <property type="project" value="InterPro"/>
</dbReference>
<dbReference type="InterPro" id="IPR051563">
    <property type="entry name" value="Glycosyl_Hydrolase_51"/>
</dbReference>
<dbReference type="PANTHER" id="PTHR31776">
    <property type="entry name" value="ALPHA-L-ARABINOFURANOSIDASE 1"/>
    <property type="match status" value="1"/>
</dbReference>
<protein>
    <recommendedName>
        <fullName evidence="4">non-reducing end alpha-L-arabinofuranosidase</fullName>
        <ecNumber evidence="4">3.2.1.55</ecNumber>
    </recommendedName>
</protein>
<dbReference type="InterPro" id="IPR013964">
    <property type="entry name" value="DASH_Ask1"/>
</dbReference>
<dbReference type="EC" id="3.2.1.55" evidence="4"/>
<name>A0A8H4VV95_9AGAR</name>
<dbReference type="SUPFAM" id="SSF49785">
    <property type="entry name" value="Galactose-binding domain-like"/>
    <property type="match status" value="1"/>
</dbReference>
<dbReference type="Proteomes" id="UP000521872">
    <property type="component" value="Unassembled WGS sequence"/>
</dbReference>
<dbReference type="Gene3D" id="2.60.120.260">
    <property type="entry name" value="Galactose-binding domain-like"/>
    <property type="match status" value="1"/>
</dbReference>
<dbReference type="Gene3D" id="2.60.40.1180">
    <property type="entry name" value="Golgi alpha-mannosidase II"/>
    <property type="match status" value="1"/>
</dbReference>
<sequence>MLFMHPIMTMGRSVLLIALWAFLGTSATLVAPNALNLRITANVTHEIPSTLYGFMWEVSNSFFKYLDTILKIGTFFVVETAVCMQVIPGTSNALNSWQPFNGARLSVVSDTEGVSSALPNSLKVQIPKVVSGPIGFENTGFWGIKVQKGWTYNGSFYAKSDTFSGAITVSLKSSQGTVFSSATVKGVSKNWKKFTFTFQPTESAANDNNVFNVVMDGKSAAGQTIHFGMFSLFPPTFRGRENGMRIDIAEALAGTHPGVWRFPGGNNLEVDGLMYHAFRETASLPAGSGMKQSAGGVYSLEDRPGRLADWGYPNTDGLGLLEYLNWVEDLEATTVVGVWSGIATANYSDLSTWSVVPEEDLQPYIDEVLNEIEFIVGDAKTTQFGKLRASLGREEPYALRLIEISNQTPYRWKAFVDAISAKFPNMEFLATTLPSTALTPAYKKILLPGSQPTPSGLMTIPAMGLSTSLGNMQVSYVVTSTNDNNALGDLPSGRLAFPTLEGSVAEAAFMTGMERNSDVMPQGKIGKLEDGQDAEAPKYSLQHIRSYQWTPDIMTYDASRLVKSTSYYVQQVECLVLPQLRGHVLTGNFQMFSLNRGTHVLQTSPVSSPDNAPLYWVASVNNETNAVLLKVANAGTEDLTAYVFLDFPSTSNMATTSISSPVLSPISGQFNVSNTLDQPEQIIPEFWSAPLPFADRFNYTFPAMSVTIVTLQSAKSLNITNIWRATAYECSGPRLEGNLRTLSLRLCDVICIVTCDIASTRCLDGRGDPHSLLYIPSRQFTQTMASSSRNIPPNPPRWKPNPNPASIVVPGVDTEASTADQIEQIEQLITIKLQNIDENFSKIHNVLATKLLPAIKRYAVGTEPVREAAKFWTSFYEQAAQIRIPTIDDDYSTVNETPSAQEEEQEETSQYADQQEQASVGSQDTTTRPEIYEASVVNSETSFFPQGGYASTPATARHAATANSFTSQASEDPSWTASMESPLVRLNREIDNFSKESEDSILSSTPDTHRPEASRVDDLTELTFQQDRSKVPLSAKGKGKEVTPLLKNVLRHNLYSASDNSSFDSTIISKLSPAKPKKPKTPTIDKSLNPYLRPNDTPTEWSGIVDLRDPSAFTPQRYRSDKAMANYPTTPYQDEDDSFEGLPPGMSPPVLVSPARPPRTSAELGLLRLGQTPAKDASARIQRDLIRDFQQQSGGDTRRLFNFAKDKSDSTMSTVTTPPSLSRYRPGNEYNSTENSLSKDTSLEDMIRRIRVDIRPNVGMTPGMGSTPGLNIRPKARVRDPIITPPVAGHGYPPQTPEGDLRSQPLFDTPGAGTPGYDLEVQEEIREDFDSDDSMDSLDEINNTAHPSAAFLMASERAGQFDDSFGSSNQSGDSLAGDEVIEGLAPVHPFAGVVNDDGFDDDDDSFDDFNRGDYQTETVFGVPPMQAGTRLSDGRNLHLHGSDLLNDTESISTHISAAERVEQSPTPANWAH</sequence>
<accession>A0A8H4VV95</accession>
<dbReference type="Gene3D" id="3.20.20.80">
    <property type="entry name" value="Glycosidases"/>
    <property type="match status" value="1"/>
</dbReference>
<evidence type="ECO:0000256" key="4">
    <source>
        <dbReference type="ARBA" id="ARBA00012670"/>
    </source>
</evidence>
<dbReference type="InterPro" id="IPR055235">
    <property type="entry name" value="ASD1_cat"/>
</dbReference>
<dbReference type="GO" id="GO:0031222">
    <property type="term" value="P:arabinan catabolic process"/>
    <property type="evidence" value="ECO:0007669"/>
    <property type="project" value="UniProtKB-UniPathway"/>
</dbReference>
<dbReference type="InterPro" id="IPR008979">
    <property type="entry name" value="Galactose-bd-like_sf"/>
</dbReference>
<dbReference type="InterPro" id="IPR017853">
    <property type="entry name" value="GH"/>
</dbReference>
<dbReference type="SUPFAM" id="SSF51445">
    <property type="entry name" value="(Trans)glycosidases"/>
    <property type="match status" value="1"/>
</dbReference>
<feature type="compositionally biased region" description="Polar residues" evidence="8">
    <location>
        <begin position="1210"/>
        <end position="1220"/>
    </location>
</feature>
<evidence type="ECO:0000313" key="10">
    <source>
        <dbReference type="EMBL" id="KAF4623457.1"/>
    </source>
</evidence>
<dbReference type="EMBL" id="JAACJL010000001">
    <property type="protein sequence ID" value="KAF4623457.1"/>
    <property type="molecule type" value="Genomic_DNA"/>
</dbReference>
<feature type="compositionally biased region" description="Acidic residues" evidence="8">
    <location>
        <begin position="1397"/>
        <end position="1407"/>
    </location>
</feature>
<feature type="region of interest" description="Disordered" evidence="8">
    <location>
        <begin position="1392"/>
        <end position="1411"/>
    </location>
</feature>
<evidence type="ECO:0000256" key="3">
    <source>
        <dbReference type="ARBA" id="ARBA00007186"/>
    </source>
</evidence>
<reference evidence="10 11" key="1">
    <citation type="submission" date="2019-12" db="EMBL/GenBank/DDBJ databases">
        <authorList>
            <person name="Floudas D."/>
            <person name="Bentzer J."/>
            <person name="Ahren D."/>
            <person name="Johansson T."/>
            <person name="Persson P."/>
            <person name="Tunlid A."/>
        </authorList>
    </citation>
    <scope>NUCLEOTIDE SEQUENCE [LARGE SCALE GENOMIC DNA]</scope>
    <source>
        <strain evidence="10 11">CBS 102.39</strain>
    </source>
</reference>
<dbReference type="SMART" id="SM00813">
    <property type="entry name" value="Alpha-L-AF_C"/>
    <property type="match status" value="1"/>
</dbReference>
<feature type="domain" description="Alpha-L-arabinofuranosidase C-terminal" evidence="9">
    <location>
        <begin position="497"/>
        <end position="705"/>
    </location>
</feature>
<keyword evidence="6" id="KW-0378">Hydrolase</keyword>
<comment type="similarity">
    <text evidence="3">Belongs to the glycosyl hydrolase 51 family.</text>
</comment>
<evidence type="ECO:0000256" key="2">
    <source>
        <dbReference type="ARBA" id="ARBA00004834"/>
    </source>
</evidence>
<comment type="caution">
    <text evidence="10">The sequence shown here is derived from an EMBL/GenBank/DDBJ whole genome shotgun (WGS) entry which is preliminary data.</text>
</comment>